<dbReference type="RefSeq" id="WP_133277282.1">
    <property type="nucleotide sequence ID" value="NZ_CP037933.1"/>
</dbReference>
<accession>A0A4P6Y9S7</accession>
<dbReference type="GO" id="GO:0042148">
    <property type="term" value="P:DNA strand invasion"/>
    <property type="evidence" value="ECO:0007669"/>
    <property type="project" value="TreeGrafter"/>
</dbReference>
<dbReference type="PANTHER" id="PTHR22942">
    <property type="entry name" value="RECA/RAD51/RADA DNA STRAND-PAIRING FAMILY MEMBER"/>
    <property type="match status" value="1"/>
</dbReference>
<dbReference type="GO" id="GO:0000730">
    <property type="term" value="P:DNA recombinase assembly"/>
    <property type="evidence" value="ECO:0007669"/>
    <property type="project" value="TreeGrafter"/>
</dbReference>
<dbReference type="EMBL" id="CP037933">
    <property type="protein sequence ID" value="QBN19766.1"/>
    <property type="molecule type" value="Genomic_DNA"/>
</dbReference>
<evidence type="ECO:0000256" key="1">
    <source>
        <dbReference type="SAM" id="MobiDB-lite"/>
    </source>
</evidence>
<dbReference type="PANTHER" id="PTHR22942:SF66">
    <property type="entry name" value="RE19845P"/>
    <property type="match status" value="1"/>
</dbReference>
<dbReference type="GO" id="GO:0006312">
    <property type="term" value="P:mitotic recombination"/>
    <property type="evidence" value="ECO:0007669"/>
    <property type="project" value="TreeGrafter"/>
</dbReference>
<evidence type="ECO:0000313" key="2">
    <source>
        <dbReference type="EMBL" id="QBN19766.1"/>
    </source>
</evidence>
<keyword evidence="3" id="KW-1185">Reference proteome</keyword>
<dbReference type="Gene3D" id="3.40.50.300">
    <property type="entry name" value="P-loop containing nucleotide triphosphate hydrolases"/>
    <property type="match status" value="1"/>
</dbReference>
<dbReference type="GO" id="GO:0008094">
    <property type="term" value="F:ATP-dependent activity, acting on DNA"/>
    <property type="evidence" value="ECO:0007669"/>
    <property type="project" value="TreeGrafter"/>
</dbReference>
<dbReference type="GO" id="GO:0003690">
    <property type="term" value="F:double-stranded DNA binding"/>
    <property type="evidence" value="ECO:0007669"/>
    <property type="project" value="TreeGrafter"/>
</dbReference>
<dbReference type="AlphaFoldDB" id="A0A4P6Y9S7"/>
<dbReference type="InterPro" id="IPR027417">
    <property type="entry name" value="P-loop_NTPase"/>
</dbReference>
<dbReference type="GO" id="GO:0003697">
    <property type="term" value="F:single-stranded DNA binding"/>
    <property type="evidence" value="ECO:0007669"/>
    <property type="project" value="TreeGrafter"/>
</dbReference>
<dbReference type="SUPFAM" id="SSF52540">
    <property type="entry name" value="P-loop containing nucleoside triphosphate hydrolases"/>
    <property type="match status" value="1"/>
</dbReference>
<reference evidence="3" key="1">
    <citation type="submission" date="2019-03" db="EMBL/GenBank/DDBJ databases">
        <title>Flavobacterium sp.</title>
        <authorList>
            <person name="Kim H."/>
        </authorList>
    </citation>
    <scope>NUCLEOTIDE SEQUENCE [LARGE SCALE GENOMIC DNA]</scope>
    <source>
        <strain evidence="3">GS13</strain>
    </source>
</reference>
<gene>
    <name evidence="2" type="ORF">E1750_13455</name>
</gene>
<sequence length="316" mass="36077">MIDALKSNFKSALELYDTETEAIPKLLHPFLQKVGLASLVGTSDSGKSTFLRQFSLAIALKQDTFLGFRIEGTTNKVLYISTEDDPSSVSYNIRRQVNRFHYENDALDKSLLKNLEFLFETENLLNNLKLKLEKEPVDLIVIDAFTDVFTKELNSNIQVRQFLNDYDKLAKAHNCLILFLHHIGKSTMKYAPSKDSIIGSQAFEAKMRAVLELRPNKYNNKLKDLWVLKANFLESKFKEKSIVLEMDDDRIFNNTGKKSDKNQNSKTNNPPLVSEVLRLSSEGNTVRKIAELLKETEFNISKSSISEIILKNSKTK</sequence>
<organism evidence="2 3">
    <name type="scientific">Flavobacterium nackdongense</name>
    <dbReference type="NCBI Taxonomy" id="2547394"/>
    <lineage>
        <taxon>Bacteria</taxon>
        <taxon>Pseudomonadati</taxon>
        <taxon>Bacteroidota</taxon>
        <taxon>Flavobacteriia</taxon>
        <taxon>Flavobacteriales</taxon>
        <taxon>Flavobacteriaceae</taxon>
        <taxon>Flavobacterium</taxon>
    </lineage>
</organism>
<proteinExistence type="predicted"/>
<evidence type="ECO:0000313" key="3">
    <source>
        <dbReference type="Proteomes" id="UP000291124"/>
    </source>
</evidence>
<dbReference type="Pfam" id="PF13481">
    <property type="entry name" value="AAA_25"/>
    <property type="match status" value="1"/>
</dbReference>
<dbReference type="GO" id="GO:0000150">
    <property type="term" value="F:DNA strand exchange activity"/>
    <property type="evidence" value="ECO:0007669"/>
    <property type="project" value="TreeGrafter"/>
</dbReference>
<dbReference type="Proteomes" id="UP000291124">
    <property type="component" value="Chromosome"/>
</dbReference>
<dbReference type="KEGG" id="fnk:E1750_13455"/>
<dbReference type="OrthoDB" id="795326at2"/>
<protein>
    <submittedName>
        <fullName evidence="2">Uncharacterized protein</fullName>
    </submittedName>
</protein>
<name>A0A4P6Y9S7_9FLAO</name>
<feature type="region of interest" description="Disordered" evidence="1">
    <location>
        <begin position="253"/>
        <end position="272"/>
    </location>
</feature>